<evidence type="ECO:0000313" key="2">
    <source>
        <dbReference type="EMBL" id="CAL1126823.1"/>
    </source>
</evidence>
<dbReference type="EMBL" id="CAMXCT010000076">
    <property type="protein sequence ID" value="CAI3973448.1"/>
    <property type="molecule type" value="Genomic_DNA"/>
</dbReference>
<protein>
    <submittedName>
        <fullName evidence="1">Uncharacterized protein</fullName>
    </submittedName>
</protein>
<name>A0A9P1BJ68_9DINO</name>
<organism evidence="1">
    <name type="scientific">Cladocopium goreaui</name>
    <dbReference type="NCBI Taxonomy" id="2562237"/>
    <lineage>
        <taxon>Eukaryota</taxon>
        <taxon>Sar</taxon>
        <taxon>Alveolata</taxon>
        <taxon>Dinophyceae</taxon>
        <taxon>Suessiales</taxon>
        <taxon>Symbiodiniaceae</taxon>
        <taxon>Cladocopium</taxon>
    </lineage>
</organism>
<evidence type="ECO:0000313" key="3">
    <source>
        <dbReference type="Proteomes" id="UP001152797"/>
    </source>
</evidence>
<dbReference type="AlphaFoldDB" id="A0A9P1BJ68"/>
<gene>
    <name evidence="1" type="ORF">C1SCF055_LOCUS1954</name>
</gene>
<keyword evidence="3" id="KW-1185">Reference proteome</keyword>
<reference evidence="1" key="1">
    <citation type="submission" date="2022-10" db="EMBL/GenBank/DDBJ databases">
        <authorList>
            <person name="Chen Y."/>
            <person name="Dougan E. K."/>
            <person name="Chan C."/>
            <person name="Rhodes N."/>
            <person name="Thang M."/>
        </authorList>
    </citation>
    <scope>NUCLEOTIDE SEQUENCE</scope>
</reference>
<dbReference type="Proteomes" id="UP001152797">
    <property type="component" value="Unassembled WGS sequence"/>
</dbReference>
<evidence type="ECO:0000313" key="1">
    <source>
        <dbReference type="EMBL" id="CAI3973448.1"/>
    </source>
</evidence>
<sequence>MLKPSGSVRSSMLAQKVSSVFQVFCSLLGHLKFLGDVAEEACGMVTPWSTWVLQVRRALVQLLAMFDSLSKSTKLQLEVLSELCKGDMTRETLKSSLQIAASNLSKLSDFRCQVTAKSCECEKLMNLFSNNDQIKMQHAVMRIIELYGAVGHRNDASDASLNAEVAVALAAKHLAEATAEELHEVQQRLAVASHALQTTRERSDGAPWFQELQHLLQALPGLLAEKGIEDSIIFECLRGGLMQHELLCRRLQVFLKTDEEEDPAQLLSDVEPLFDAYLEDLNSSSRDLEPLRREVHLSDDELWRAALQDSVVSQVATPSRRRKTSKLGQLDADDLF</sequence>
<accession>A0A9P1BJ68</accession>
<dbReference type="EMBL" id="CAMXCT020000076">
    <property type="protein sequence ID" value="CAL1126823.1"/>
    <property type="molecule type" value="Genomic_DNA"/>
</dbReference>
<proteinExistence type="predicted"/>
<reference evidence="2" key="2">
    <citation type="submission" date="2024-04" db="EMBL/GenBank/DDBJ databases">
        <authorList>
            <person name="Chen Y."/>
            <person name="Shah S."/>
            <person name="Dougan E. K."/>
            <person name="Thang M."/>
            <person name="Chan C."/>
        </authorList>
    </citation>
    <scope>NUCLEOTIDE SEQUENCE [LARGE SCALE GENOMIC DNA]</scope>
</reference>
<dbReference type="EMBL" id="CAMXCT030000076">
    <property type="protein sequence ID" value="CAL4760760.1"/>
    <property type="molecule type" value="Genomic_DNA"/>
</dbReference>
<comment type="caution">
    <text evidence="1">The sequence shown here is derived from an EMBL/GenBank/DDBJ whole genome shotgun (WGS) entry which is preliminary data.</text>
</comment>